<dbReference type="EMBL" id="LGRX02001517">
    <property type="protein sequence ID" value="KAK3286048.1"/>
    <property type="molecule type" value="Genomic_DNA"/>
</dbReference>
<evidence type="ECO:0000313" key="1">
    <source>
        <dbReference type="EMBL" id="KAK3286048.1"/>
    </source>
</evidence>
<accession>A0AAE0GXK6</accession>
<dbReference type="Proteomes" id="UP001190700">
    <property type="component" value="Unassembled WGS sequence"/>
</dbReference>
<protein>
    <submittedName>
        <fullName evidence="1">Uncharacterized protein</fullName>
    </submittedName>
</protein>
<dbReference type="AlphaFoldDB" id="A0AAE0GXK6"/>
<sequence>MDYHALVLTGGDGTSTQTIPRERVDIYGDHLLCAGAPAWCGNELLPALTDGWVVRECKSFAGADGQQELLPALTGGVVRECSISLEFGRI</sequence>
<organism evidence="1 2">
    <name type="scientific">Cymbomonas tetramitiformis</name>
    <dbReference type="NCBI Taxonomy" id="36881"/>
    <lineage>
        <taxon>Eukaryota</taxon>
        <taxon>Viridiplantae</taxon>
        <taxon>Chlorophyta</taxon>
        <taxon>Pyramimonadophyceae</taxon>
        <taxon>Pyramimonadales</taxon>
        <taxon>Pyramimonadaceae</taxon>
        <taxon>Cymbomonas</taxon>
    </lineage>
</organism>
<name>A0AAE0GXK6_9CHLO</name>
<keyword evidence="2" id="KW-1185">Reference proteome</keyword>
<comment type="caution">
    <text evidence="1">The sequence shown here is derived from an EMBL/GenBank/DDBJ whole genome shotgun (WGS) entry which is preliminary data.</text>
</comment>
<reference evidence="1 2" key="1">
    <citation type="journal article" date="2015" name="Genome Biol. Evol.">
        <title>Comparative Genomics of a Bacterivorous Green Alga Reveals Evolutionary Causalities and Consequences of Phago-Mixotrophic Mode of Nutrition.</title>
        <authorList>
            <person name="Burns J.A."/>
            <person name="Paasch A."/>
            <person name="Narechania A."/>
            <person name="Kim E."/>
        </authorList>
    </citation>
    <scope>NUCLEOTIDE SEQUENCE [LARGE SCALE GENOMIC DNA]</scope>
    <source>
        <strain evidence="1 2">PLY_AMNH</strain>
    </source>
</reference>
<proteinExistence type="predicted"/>
<evidence type="ECO:0000313" key="2">
    <source>
        <dbReference type="Proteomes" id="UP001190700"/>
    </source>
</evidence>
<gene>
    <name evidence="1" type="ORF">CYMTET_6376</name>
</gene>